<dbReference type="Proteomes" id="UP000183585">
    <property type="component" value="Unassembled WGS sequence"/>
</dbReference>
<reference evidence="2" key="1">
    <citation type="submission" date="2016-06" db="EMBL/GenBank/DDBJ databases">
        <authorList>
            <person name="Varghese N."/>
            <person name="Submissions Spin"/>
        </authorList>
    </citation>
    <scope>NUCLEOTIDE SEQUENCE [LARGE SCALE GENOMIC DNA]</scope>
    <source>
        <strain evidence="2">DSM 43168</strain>
    </source>
</reference>
<evidence type="ECO:0000313" key="1">
    <source>
        <dbReference type="EMBL" id="SCF43092.1"/>
    </source>
</evidence>
<proteinExistence type="predicted"/>
<accession>A0A1C5ACW7</accession>
<dbReference type="AlphaFoldDB" id="A0A1C5ACW7"/>
<evidence type="ECO:0000313" key="2">
    <source>
        <dbReference type="Proteomes" id="UP000183585"/>
    </source>
</evidence>
<sequence>MTAVLGEPSTATVVPIRKRTPQTYEQYTHAQHEAERAAELDALCVYCGPEGSTGPDCGTCPNGPAVAA</sequence>
<gene>
    <name evidence="1" type="ORF">GA0070563_112186</name>
</gene>
<keyword evidence="2" id="KW-1185">Reference proteome</keyword>
<dbReference type="EMBL" id="FMCT01000012">
    <property type="protein sequence ID" value="SCF43092.1"/>
    <property type="molecule type" value="Genomic_DNA"/>
</dbReference>
<organism evidence="1 2">
    <name type="scientific">Micromonospora carbonacea</name>
    <dbReference type="NCBI Taxonomy" id="47853"/>
    <lineage>
        <taxon>Bacteria</taxon>
        <taxon>Bacillati</taxon>
        <taxon>Actinomycetota</taxon>
        <taxon>Actinomycetes</taxon>
        <taxon>Micromonosporales</taxon>
        <taxon>Micromonosporaceae</taxon>
        <taxon>Micromonospora</taxon>
    </lineage>
</organism>
<dbReference type="RefSeq" id="WP_074476964.1">
    <property type="nucleotide sequence ID" value="NZ_FMCT01000012.1"/>
</dbReference>
<name>A0A1C5ACW7_9ACTN</name>
<protein>
    <submittedName>
        <fullName evidence="1">Uncharacterized protein</fullName>
    </submittedName>
</protein>